<dbReference type="Pfam" id="PF26639">
    <property type="entry name" value="Het-6_barrel"/>
    <property type="match status" value="1"/>
</dbReference>
<dbReference type="PANTHER" id="PTHR24148">
    <property type="entry name" value="ANKYRIN REPEAT DOMAIN-CONTAINING PROTEIN 39 HOMOLOG-RELATED"/>
    <property type="match status" value="1"/>
</dbReference>
<gene>
    <name evidence="1" type="ORF">L207DRAFT_536756</name>
</gene>
<dbReference type="AlphaFoldDB" id="A0A2J6QZU1"/>
<reference evidence="1 2" key="1">
    <citation type="submission" date="2016-04" db="EMBL/GenBank/DDBJ databases">
        <title>A degradative enzymes factory behind the ericoid mycorrhizal symbiosis.</title>
        <authorList>
            <consortium name="DOE Joint Genome Institute"/>
            <person name="Martino E."/>
            <person name="Morin E."/>
            <person name="Grelet G."/>
            <person name="Kuo A."/>
            <person name="Kohler A."/>
            <person name="Daghino S."/>
            <person name="Barry K."/>
            <person name="Choi C."/>
            <person name="Cichocki N."/>
            <person name="Clum A."/>
            <person name="Copeland A."/>
            <person name="Hainaut M."/>
            <person name="Haridas S."/>
            <person name="Labutti K."/>
            <person name="Lindquist E."/>
            <person name="Lipzen A."/>
            <person name="Khouja H.-R."/>
            <person name="Murat C."/>
            <person name="Ohm R."/>
            <person name="Olson A."/>
            <person name="Spatafora J."/>
            <person name="Veneault-Fourrey C."/>
            <person name="Henrissat B."/>
            <person name="Grigoriev I."/>
            <person name="Martin F."/>
            <person name="Perotto S."/>
        </authorList>
    </citation>
    <scope>NUCLEOTIDE SEQUENCE [LARGE SCALE GENOMIC DNA]</scope>
    <source>
        <strain evidence="1 2">F</strain>
    </source>
</reference>
<dbReference type="OrthoDB" id="2157530at2759"/>
<evidence type="ECO:0000313" key="1">
    <source>
        <dbReference type="EMBL" id="PMD31794.1"/>
    </source>
</evidence>
<dbReference type="InterPro" id="IPR052895">
    <property type="entry name" value="HetReg/Transcr_Mod"/>
</dbReference>
<sequence>MESFPEGIPNQFAFSGVPNPVARSFRKLLDRAWFKRCWTLQEIGVARSAILLCDGDELDWDVFFSVICWINKYHPLDVIHLDLPTQELATSVKLYTAFEKGKASSLEIQPDFLDVLSATRSRECTDDHDRLYAFLGHPTAVTEEGPLIEPSYIRNTWIGVYEFTITYLQRTQDLRILSAIDHGERLLPPLFPLSWVPWWDTSPYLCNFGLSSLYRASKGSEEFQRIWLNGIPVEDLDIEEVLEDSPLFEWYDLNIPSSASLEDLKIVQQQAHNSIVTYHCGKMMSNLLMPFDTATAVLEMYWPGEAKLTVRGLILDEIKLMCPVMDKENFSMHSFSEDQDPNGHYLERLCYEIREKRFPSRYEDPMEALSLTLVAGMHNSKLIRDFDGHKEAFNAYRYAVQNSPVRIRTDGERREALDEASDEAPVAADSVPEAAPLNSSFPWQRFMVDAVQACHGRKFFPTKSGYFGLGPAAIGGWGDRDMLCCVFFGASVPFILQKHEHIYRLVGEAYVHGFMNGEAIEMWKRGELEEVDFQLF</sequence>
<dbReference type="Proteomes" id="UP000235786">
    <property type="component" value="Unassembled WGS sequence"/>
</dbReference>
<accession>A0A2J6QZU1</accession>
<protein>
    <recommendedName>
        <fullName evidence="3">Heterokaryon incompatibility domain-containing protein</fullName>
    </recommendedName>
</protein>
<dbReference type="PANTHER" id="PTHR24148:SF64">
    <property type="entry name" value="HETEROKARYON INCOMPATIBILITY DOMAIN-CONTAINING PROTEIN"/>
    <property type="match status" value="1"/>
</dbReference>
<organism evidence="1 2">
    <name type="scientific">Hyaloscypha variabilis (strain UAMH 11265 / GT02V1 / F)</name>
    <name type="common">Meliniomyces variabilis</name>
    <dbReference type="NCBI Taxonomy" id="1149755"/>
    <lineage>
        <taxon>Eukaryota</taxon>
        <taxon>Fungi</taxon>
        <taxon>Dikarya</taxon>
        <taxon>Ascomycota</taxon>
        <taxon>Pezizomycotina</taxon>
        <taxon>Leotiomycetes</taxon>
        <taxon>Helotiales</taxon>
        <taxon>Hyaloscyphaceae</taxon>
        <taxon>Hyaloscypha</taxon>
        <taxon>Hyaloscypha variabilis</taxon>
    </lineage>
</organism>
<evidence type="ECO:0000313" key="2">
    <source>
        <dbReference type="Proteomes" id="UP000235786"/>
    </source>
</evidence>
<evidence type="ECO:0008006" key="3">
    <source>
        <dbReference type="Google" id="ProtNLM"/>
    </source>
</evidence>
<name>A0A2J6QZU1_HYAVF</name>
<dbReference type="EMBL" id="KZ613961">
    <property type="protein sequence ID" value="PMD31794.1"/>
    <property type="molecule type" value="Genomic_DNA"/>
</dbReference>
<keyword evidence="2" id="KW-1185">Reference proteome</keyword>
<proteinExistence type="predicted"/>